<keyword evidence="1" id="KW-0732">Signal</keyword>
<organism evidence="3 4">
    <name type="scientific">Pyxidicoccus fallax</name>
    <dbReference type="NCBI Taxonomy" id="394095"/>
    <lineage>
        <taxon>Bacteria</taxon>
        <taxon>Pseudomonadati</taxon>
        <taxon>Myxococcota</taxon>
        <taxon>Myxococcia</taxon>
        <taxon>Myxococcales</taxon>
        <taxon>Cystobacterineae</taxon>
        <taxon>Myxococcaceae</taxon>
        <taxon>Pyxidicoccus</taxon>
    </lineage>
</organism>
<dbReference type="Pfam" id="PF00557">
    <property type="entry name" value="Peptidase_M24"/>
    <property type="match status" value="1"/>
</dbReference>
<dbReference type="AlphaFoldDB" id="A0A848LV51"/>
<dbReference type="Proteomes" id="UP000518300">
    <property type="component" value="Unassembled WGS sequence"/>
</dbReference>
<keyword evidence="4" id="KW-1185">Reference proteome</keyword>
<dbReference type="InterPro" id="IPR000994">
    <property type="entry name" value="Pept_M24"/>
</dbReference>
<reference evidence="3 4" key="1">
    <citation type="submission" date="2020-04" db="EMBL/GenBank/DDBJ databases">
        <title>Draft genome of Pyxidicoccus fallax type strain.</title>
        <authorList>
            <person name="Whitworth D.E."/>
        </authorList>
    </citation>
    <scope>NUCLEOTIDE SEQUENCE [LARGE SCALE GENOMIC DNA]</scope>
    <source>
        <strain evidence="3 4">DSM 14698</strain>
    </source>
</reference>
<dbReference type="RefSeq" id="WP_169350410.1">
    <property type="nucleotide sequence ID" value="NZ_JABBJJ010000304.1"/>
</dbReference>
<dbReference type="InterPro" id="IPR036005">
    <property type="entry name" value="Creatinase/aminopeptidase-like"/>
</dbReference>
<proteinExistence type="predicted"/>
<name>A0A848LV51_9BACT</name>
<comment type="caution">
    <text evidence="3">The sequence shown here is derived from an EMBL/GenBank/DDBJ whole genome shotgun (WGS) entry which is preliminary data.</text>
</comment>
<dbReference type="EMBL" id="JABBJJ010000304">
    <property type="protein sequence ID" value="NMO21214.1"/>
    <property type="molecule type" value="Genomic_DNA"/>
</dbReference>
<dbReference type="InterPro" id="IPR050659">
    <property type="entry name" value="Peptidase_M24B"/>
</dbReference>
<protein>
    <submittedName>
        <fullName evidence="3">M24 family metallopeptidase</fullName>
    </submittedName>
</protein>
<feature type="signal peptide" evidence="1">
    <location>
        <begin position="1"/>
        <end position="20"/>
    </location>
</feature>
<accession>A0A848LV51</accession>
<evidence type="ECO:0000259" key="2">
    <source>
        <dbReference type="Pfam" id="PF00557"/>
    </source>
</evidence>
<gene>
    <name evidence="3" type="ORF">HG543_41150</name>
</gene>
<dbReference type="PANTHER" id="PTHR46112:SF8">
    <property type="entry name" value="CYTOPLASMIC PEPTIDASE PEPQ-RELATED"/>
    <property type="match status" value="1"/>
</dbReference>
<dbReference type="CDD" id="cd01066">
    <property type="entry name" value="APP_MetAP"/>
    <property type="match status" value="1"/>
</dbReference>
<feature type="domain" description="Peptidase M24" evidence="2">
    <location>
        <begin position="201"/>
        <end position="413"/>
    </location>
</feature>
<evidence type="ECO:0000256" key="1">
    <source>
        <dbReference type="SAM" id="SignalP"/>
    </source>
</evidence>
<dbReference type="PANTHER" id="PTHR46112">
    <property type="entry name" value="AMINOPEPTIDASE"/>
    <property type="match status" value="1"/>
</dbReference>
<dbReference type="PROSITE" id="PS51257">
    <property type="entry name" value="PROKAR_LIPOPROTEIN"/>
    <property type="match status" value="1"/>
</dbReference>
<evidence type="ECO:0000313" key="3">
    <source>
        <dbReference type="EMBL" id="NMO21214.1"/>
    </source>
</evidence>
<dbReference type="SUPFAM" id="SSF55920">
    <property type="entry name" value="Creatinase/aminopeptidase"/>
    <property type="match status" value="1"/>
</dbReference>
<dbReference type="Gene3D" id="3.90.230.10">
    <property type="entry name" value="Creatinase/methionine aminopeptidase superfamily"/>
    <property type="match status" value="1"/>
</dbReference>
<sequence>MRCRSWVVLACVLLAGCATPGRRGTVANAPRLLPWSEQIAVREAWLEKRHGLLLEMMRRHDVGMWIIVNEEFHDDPLTEFVAPPRPYAGNRDIFVFVDAGAEGLKRVALTGYSEAALERFFELPAEGRTAREVLAELDARYQPKRIGLGIGGRRGVTRSLTRDGYAFLVEAVGAEAEARFVSAAPLIEEYLDTRLPEEKEHYRTLVALTEAVVKEAFSPAVVTPGKTTVGDVRRWLYDRLWELGVDTWFQPDLRVQRKGMANPTSRGFLAPSSEELVIQRGDLLHVDFGITYMGLNSDWQKMAYVPLEGETDVPEGLKRALANTHALQDALMLRASRPGRSSADVYEQTMAEVKEKGIEAMVYSHPLGNQGHALGAHIDFRSASRKEEPKLLREGSYIAIELNTATAVPEWGGQKVFVMMEDPAYLTAEGWRFFVPRQEAFYLIGGAGFTTRGAPLH</sequence>
<evidence type="ECO:0000313" key="4">
    <source>
        <dbReference type="Proteomes" id="UP000518300"/>
    </source>
</evidence>
<feature type="chain" id="PRO_5032804005" evidence="1">
    <location>
        <begin position="21"/>
        <end position="457"/>
    </location>
</feature>